<protein>
    <submittedName>
        <fullName evidence="1">DUF1848 domain-containing protein</fullName>
    </submittedName>
</protein>
<keyword evidence="2" id="KW-1185">Reference proteome</keyword>
<dbReference type="InterPro" id="IPR014998">
    <property type="entry name" value="DUF1848"/>
</dbReference>
<dbReference type="EMBL" id="JALBUR010000011">
    <property type="protein sequence ID" value="MDX8419628.1"/>
    <property type="molecule type" value="Genomic_DNA"/>
</dbReference>
<sequence>MTAQSMCSRVPSSLRLQPRVVDTICDQLQGYISFCVISFIDLYAKTKKNFPDVQEVSSAQQAFLAKRMSAIASAHGIPIRACCESPSLQKYGIITDGCMTKQVLEAATGCQLIVPTKSAARAQCTCLLGDDIGMYNTCGHGCLYCYANYDNNTVRSNMKKHDPDSPFLIGNYQKDDIIIDVDQSTWVNRQISLF</sequence>
<evidence type="ECO:0000313" key="1">
    <source>
        <dbReference type="EMBL" id="MDX8419628.1"/>
    </source>
</evidence>
<dbReference type="Proteomes" id="UP001286174">
    <property type="component" value="Unassembled WGS sequence"/>
</dbReference>
<reference evidence="1 2" key="1">
    <citation type="submission" date="2022-03" db="EMBL/GenBank/DDBJ databases">
        <title>Novel taxa within the pig intestine.</title>
        <authorList>
            <person name="Wylensek D."/>
            <person name="Bishof K."/>
            <person name="Afrizal A."/>
            <person name="Clavel T."/>
        </authorList>
    </citation>
    <scope>NUCLEOTIDE SEQUENCE [LARGE SCALE GENOMIC DNA]</scope>
    <source>
        <strain evidence="1 2">CLA-KB-P133</strain>
    </source>
</reference>
<dbReference type="Pfam" id="PF08902">
    <property type="entry name" value="DUF1848"/>
    <property type="match status" value="1"/>
</dbReference>
<comment type="caution">
    <text evidence="1">The sequence shown here is derived from an EMBL/GenBank/DDBJ whole genome shotgun (WGS) entry which is preliminary data.</text>
</comment>
<organism evidence="1 2">
    <name type="scientific">Grylomicrobium aquisgranensis</name>
    <dbReference type="NCBI Taxonomy" id="2926318"/>
    <lineage>
        <taxon>Bacteria</taxon>
        <taxon>Bacillati</taxon>
        <taxon>Bacillota</taxon>
        <taxon>Erysipelotrichia</taxon>
        <taxon>Erysipelotrichales</taxon>
        <taxon>Erysipelotrichaceae</taxon>
        <taxon>Grylomicrobium</taxon>
    </lineage>
</organism>
<proteinExistence type="predicted"/>
<accession>A0AB35U3H2</accession>
<evidence type="ECO:0000313" key="2">
    <source>
        <dbReference type="Proteomes" id="UP001286174"/>
    </source>
</evidence>
<dbReference type="AlphaFoldDB" id="A0AB35U3H2"/>
<gene>
    <name evidence="1" type="ORF">MOZ60_05930</name>
</gene>
<name>A0AB35U3H2_9FIRM</name>
<dbReference type="RefSeq" id="WP_370595969.1">
    <property type="nucleotide sequence ID" value="NZ_JALBUR010000011.1"/>
</dbReference>